<dbReference type="PANTHER" id="PTHR22911">
    <property type="entry name" value="ACYL-MALONYL CONDENSING ENZYME-RELATED"/>
    <property type="match status" value="1"/>
</dbReference>
<feature type="transmembrane region" description="Helical" evidence="3">
    <location>
        <begin position="133"/>
        <end position="152"/>
    </location>
</feature>
<evidence type="ECO:0000256" key="1">
    <source>
        <dbReference type="ARBA" id="ARBA00007362"/>
    </source>
</evidence>
<feature type="region of interest" description="Disordered" evidence="2">
    <location>
        <begin position="1"/>
        <end position="20"/>
    </location>
</feature>
<proteinExistence type="inferred from homology"/>
<feature type="domain" description="EamA" evidence="4">
    <location>
        <begin position="33"/>
        <end position="176"/>
    </location>
</feature>
<evidence type="ECO:0000259" key="4">
    <source>
        <dbReference type="Pfam" id="PF00892"/>
    </source>
</evidence>
<dbReference type="EMBL" id="AP025564">
    <property type="protein sequence ID" value="BDE97708.1"/>
    <property type="molecule type" value="Genomic_DNA"/>
</dbReference>
<organism evidence="5 6">
    <name type="scientific">Raoultibacter timonensis</name>
    <dbReference type="NCBI Taxonomy" id="1907662"/>
    <lineage>
        <taxon>Bacteria</taxon>
        <taxon>Bacillati</taxon>
        <taxon>Actinomycetota</taxon>
        <taxon>Coriobacteriia</taxon>
        <taxon>Eggerthellales</taxon>
        <taxon>Eggerthellaceae</taxon>
        <taxon>Raoultibacter</taxon>
    </lineage>
</organism>
<dbReference type="RefSeq" id="WP_244387100.1">
    <property type="nucleotide sequence ID" value="NZ_AP025564.1"/>
</dbReference>
<evidence type="ECO:0000256" key="3">
    <source>
        <dbReference type="SAM" id="Phobius"/>
    </source>
</evidence>
<dbReference type="Proteomes" id="UP001320544">
    <property type="component" value="Chromosome"/>
</dbReference>
<gene>
    <name evidence="5" type="ORF">CE91St30_30410</name>
</gene>
<feature type="transmembrane region" description="Helical" evidence="3">
    <location>
        <begin position="278"/>
        <end position="299"/>
    </location>
</feature>
<reference evidence="5 6" key="1">
    <citation type="submission" date="2022-01" db="EMBL/GenBank/DDBJ databases">
        <title>Novel bile acid biosynthetic pathways are enriched in the microbiome of centenarians.</title>
        <authorList>
            <person name="Sato Y."/>
            <person name="Atarashi K."/>
            <person name="Plichta R.D."/>
            <person name="Arai Y."/>
            <person name="Sasajima S."/>
            <person name="Kearney M.S."/>
            <person name="Suda W."/>
            <person name="Takeshita K."/>
            <person name="Sasaki T."/>
            <person name="Okamoto S."/>
            <person name="Skelly N.A."/>
            <person name="Okamura Y."/>
            <person name="Vlamakis H."/>
            <person name="Li Y."/>
            <person name="Tanoue T."/>
            <person name="Takei H."/>
            <person name="Nittono H."/>
            <person name="Narushima S."/>
            <person name="Irie J."/>
            <person name="Itoh H."/>
            <person name="Moriya K."/>
            <person name="Sugiura Y."/>
            <person name="Suematsu M."/>
            <person name="Moritoki N."/>
            <person name="Shibata S."/>
            <person name="Littman R.D."/>
            <person name="Fischbach A.M."/>
            <person name="Uwamino Y."/>
            <person name="Inoue T."/>
            <person name="Honda A."/>
            <person name="Hattori M."/>
            <person name="Murai T."/>
            <person name="Xavier J.R."/>
            <person name="Hirose N."/>
            <person name="Honda K."/>
        </authorList>
    </citation>
    <scope>NUCLEOTIDE SEQUENCE [LARGE SCALE GENOMIC DNA]</scope>
    <source>
        <strain evidence="5 6">CE91-St30</strain>
    </source>
</reference>
<protein>
    <recommendedName>
        <fullName evidence="4">EamA domain-containing protein</fullName>
    </recommendedName>
</protein>
<sequence length="591" mass="63328">MADNTDLKPTGTETVNGNGKDGSGGYKMRVGFGTIAMLISATGMGLVPLFSRWATRTDMFDGAAGFNAGDSIGALMAVGRMGMGVIFFVILLLATHKVHVFKKLKLTPAIALGGLMIGLSLACYVTSTLLTTVSNAVLFIYIGPVICVLLARIFRKEPMSKLQWICLLAVFIGMLFGNNLIGFNESGFFVDFNLQTSTPEFPMKGVGDAFGLASGVFYGASMFFNGYRKDADTTARGVWNFIFAVVGAGAVTIILNSLGSTPDMANWALNVHFTPFNWAGAILLWIICGPIALGFLLVAGRNLPAADYGTIAYWEVPVAIFVGLVVFGEALTINTIIGGVLIIGGGAVPSIKGMITGRKLKQQDEIGEKLAGHLDEKSQQGALGDSAAALLDTGRGAELGMMANDTKITSNLTHIATETHFEAALSEEELKAAFAKHGLPGFPAKLDIPERTEDHVQMMALDGLLEFAKANDAGAVAYDVTYFPHADEAEVDYQLQQLGRDLEIDAAVIRDVCADEIKEYLALDAKRNPDLPVHSIVEAYVGGTAFAWYGMNEYPRLKRVILNALSQGGQKAKRSFIERASKAQVELLEDY</sequence>
<evidence type="ECO:0000313" key="5">
    <source>
        <dbReference type="EMBL" id="BDE97708.1"/>
    </source>
</evidence>
<feature type="transmembrane region" description="Helical" evidence="3">
    <location>
        <begin position="106"/>
        <end position="127"/>
    </location>
</feature>
<dbReference type="InterPro" id="IPR037185">
    <property type="entry name" value="EmrE-like"/>
</dbReference>
<keyword evidence="3" id="KW-0472">Membrane</keyword>
<feature type="transmembrane region" description="Helical" evidence="3">
    <location>
        <begin position="209"/>
        <end position="227"/>
    </location>
</feature>
<feature type="transmembrane region" description="Helical" evidence="3">
    <location>
        <begin position="239"/>
        <end position="258"/>
    </location>
</feature>
<comment type="similarity">
    <text evidence="1">Belongs to the EamA transporter family.</text>
</comment>
<feature type="transmembrane region" description="Helical" evidence="3">
    <location>
        <begin position="164"/>
        <end position="183"/>
    </location>
</feature>
<keyword evidence="6" id="KW-1185">Reference proteome</keyword>
<evidence type="ECO:0000256" key="2">
    <source>
        <dbReference type="SAM" id="MobiDB-lite"/>
    </source>
</evidence>
<accession>A0ABN6MMC2</accession>
<evidence type="ECO:0000313" key="6">
    <source>
        <dbReference type="Proteomes" id="UP001320544"/>
    </source>
</evidence>
<dbReference type="SUPFAM" id="SSF103481">
    <property type="entry name" value="Multidrug resistance efflux transporter EmrE"/>
    <property type="match status" value="2"/>
</dbReference>
<keyword evidence="3" id="KW-1133">Transmembrane helix</keyword>
<keyword evidence="3" id="KW-0812">Transmembrane</keyword>
<name>A0ABN6MMC2_9ACTN</name>
<dbReference type="InterPro" id="IPR000620">
    <property type="entry name" value="EamA_dom"/>
</dbReference>
<dbReference type="Pfam" id="PF00892">
    <property type="entry name" value="EamA"/>
    <property type="match status" value="1"/>
</dbReference>
<feature type="transmembrane region" description="Helical" evidence="3">
    <location>
        <begin position="30"/>
        <end position="51"/>
    </location>
</feature>
<feature type="transmembrane region" description="Helical" evidence="3">
    <location>
        <begin position="71"/>
        <end position="94"/>
    </location>
</feature>
<feature type="transmembrane region" description="Helical" evidence="3">
    <location>
        <begin position="311"/>
        <end position="327"/>
    </location>
</feature>